<keyword evidence="9 11" id="KW-0665">Pyrimidine biosynthesis</keyword>
<dbReference type="HAMAP" id="MF_01220_B">
    <property type="entry name" value="PyrH_B"/>
    <property type="match status" value="1"/>
</dbReference>
<dbReference type="AlphaFoldDB" id="A0A317JN93"/>
<dbReference type="PANTHER" id="PTHR42833">
    <property type="entry name" value="URIDYLATE KINASE"/>
    <property type="match status" value="1"/>
</dbReference>
<dbReference type="InterPro" id="IPR001048">
    <property type="entry name" value="Asp/Glu/Uridylate_kinase"/>
</dbReference>
<dbReference type="EMBL" id="PSRQ01000062">
    <property type="protein sequence ID" value="PWU22517.1"/>
    <property type="molecule type" value="Genomic_DNA"/>
</dbReference>
<evidence type="ECO:0000256" key="11">
    <source>
        <dbReference type="HAMAP-Rule" id="MF_01220"/>
    </source>
</evidence>
<comment type="catalytic activity">
    <reaction evidence="10 11">
        <text>UMP + ATP = UDP + ADP</text>
        <dbReference type="Rhea" id="RHEA:24400"/>
        <dbReference type="ChEBI" id="CHEBI:30616"/>
        <dbReference type="ChEBI" id="CHEBI:57865"/>
        <dbReference type="ChEBI" id="CHEBI:58223"/>
        <dbReference type="ChEBI" id="CHEBI:456216"/>
        <dbReference type="EC" id="2.7.4.22"/>
    </reaction>
</comment>
<reference evidence="13 14" key="1">
    <citation type="submission" date="2018-02" db="EMBL/GenBank/DDBJ databases">
        <title>Genomic Reconstructions from Amazon Rainforest and Pasture Soil Reveal Novel Insights into the Physiology of Candidate Phyla in Tropical Sites.</title>
        <authorList>
            <person name="Kroeger M.E."/>
            <person name="Delmont T."/>
            <person name="Eren A.M."/>
            <person name="Guo J."/>
            <person name="Meyer K.M."/>
            <person name="Khan K."/>
            <person name="Rodrigues J.L.M."/>
            <person name="Bohannan B.J.M."/>
            <person name="Tringe S."/>
            <person name="Borges C.D."/>
            <person name="Tiedje J."/>
            <person name="Tsai S.M."/>
            <person name="Nusslein K."/>
        </authorList>
    </citation>
    <scope>NUCLEOTIDE SEQUENCE [LARGE SCALE GENOMIC DNA]</scope>
    <source>
        <strain evidence="13">Amazon FNV 2010 28 9</strain>
    </source>
</reference>
<dbReference type="SUPFAM" id="SSF53633">
    <property type="entry name" value="Carbamate kinase-like"/>
    <property type="match status" value="1"/>
</dbReference>
<feature type="binding site" evidence="11">
    <location>
        <position position="59"/>
    </location>
    <ligand>
        <name>ATP</name>
        <dbReference type="ChEBI" id="CHEBI:30616"/>
    </ligand>
</feature>
<comment type="caution">
    <text evidence="11">Lacks conserved residue(s) required for the propagation of feature annotation.</text>
</comment>
<dbReference type="Pfam" id="PF00696">
    <property type="entry name" value="AA_kinase"/>
    <property type="match status" value="1"/>
</dbReference>
<dbReference type="Gene3D" id="3.40.1160.10">
    <property type="entry name" value="Acetylglutamate kinase-like"/>
    <property type="match status" value="1"/>
</dbReference>
<dbReference type="NCBIfam" id="TIGR02075">
    <property type="entry name" value="pyrH_bact"/>
    <property type="match status" value="1"/>
</dbReference>
<keyword evidence="8 11" id="KW-0067">ATP-binding</keyword>
<dbReference type="UniPathway" id="UPA00159">
    <property type="reaction ID" value="UER00275"/>
</dbReference>
<evidence type="ECO:0000256" key="1">
    <source>
        <dbReference type="ARBA" id="ARBA00004496"/>
    </source>
</evidence>
<evidence type="ECO:0000313" key="13">
    <source>
        <dbReference type="EMBL" id="PWU22517.1"/>
    </source>
</evidence>
<dbReference type="PANTHER" id="PTHR42833:SF4">
    <property type="entry name" value="URIDYLATE KINASE PUMPKIN, CHLOROPLASTIC"/>
    <property type="match status" value="1"/>
</dbReference>
<evidence type="ECO:0000256" key="7">
    <source>
        <dbReference type="ARBA" id="ARBA00022777"/>
    </source>
</evidence>
<dbReference type="GO" id="GO:0044210">
    <property type="term" value="P:'de novo' CTP biosynthetic process"/>
    <property type="evidence" value="ECO:0007669"/>
    <property type="project" value="UniProtKB-UniRule"/>
</dbReference>
<protein>
    <recommendedName>
        <fullName evidence="11">Uridylate kinase</fullName>
        <shortName evidence="11">UK</shortName>
        <ecNumber evidence="11">2.7.4.22</ecNumber>
    </recommendedName>
    <alternativeName>
        <fullName evidence="11">Uridine monophosphate kinase</fullName>
        <shortName evidence="11">UMP kinase</shortName>
        <shortName evidence="11">UMPK</shortName>
    </alternativeName>
</protein>
<keyword evidence="6 11" id="KW-0547">Nucleotide-binding</keyword>
<evidence type="ECO:0000256" key="10">
    <source>
        <dbReference type="ARBA" id="ARBA00047767"/>
    </source>
</evidence>
<organism evidence="13 14">
    <name type="scientific">Candidatus Cerribacteria bacterium 'Amazon FNV 2010 28 9'</name>
    <dbReference type="NCBI Taxonomy" id="2081795"/>
    <lineage>
        <taxon>Bacteria</taxon>
        <taxon>Candidatus Cerribacteria</taxon>
    </lineage>
</organism>
<evidence type="ECO:0000256" key="4">
    <source>
        <dbReference type="ARBA" id="ARBA00022490"/>
    </source>
</evidence>
<evidence type="ECO:0000256" key="6">
    <source>
        <dbReference type="ARBA" id="ARBA00022741"/>
    </source>
</evidence>
<evidence type="ECO:0000313" key="14">
    <source>
        <dbReference type="Proteomes" id="UP000246104"/>
    </source>
</evidence>
<keyword evidence="4 11" id="KW-0963">Cytoplasm</keyword>
<dbReference type="GO" id="GO:0033862">
    <property type="term" value="F:UMP kinase activity"/>
    <property type="evidence" value="ECO:0007669"/>
    <property type="project" value="UniProtKB-EC"/>
</dbReference>
<evidence type="ECO:0000256" key="8">
    <source>
        <dbReference type="ARBA" id="ARBA00022840"/>
    </source>
</evidence>
<evidence type="ECO:0000256" key="9">
    <source>
        <dbReference type="ARBA" id="ARBA00022975"/>
    </source>
</evidence>
<dbReference type="Proteomes" id="UP000246104">
    <property type="component" value="Unassembled WGS sequence"/>
</dbReference>
<feature type="binding site" evidence="11">
    <location>
        <position position="162"/>
    </location>
    <ligand>
        <name>ATP</name>
        <dbReference type="ChEBI" id="CHEBI:30616"/>
    </ligand>
</feature>
<dbReference type="GO" id="GO:0005737">
    <property type="term" value="C:cytoplasm"/>
    <property type="evidence" value="ECO:0007669"/>
    <property type="project" value="UniProtKB-SubCell"/>
</dbReference>
<proteinExistence type="inferred from homology"/>
<comment type="pathway">
    <text evidence="2 11">Pyrimidine metabolism; CTP biosynthesis via de novo pathway; UDP from UMP (UMPK route): step 1/1.</text>
</comment>
<feature type="binding site" evidence="11">
    <location>
        <position position="54"/>
    </location>
    <ligand>
        <name>UMP</name>
        <dbReference type="ChEBI" id="CHEBI:57865"/>
    </ligand>
</feature>
<feature type="binding site" evidence="11">
    <location>
        <position position="55"/>
    </location>
    <ligand>
        <name>ATP</name>
        <dbReference type="ChEBI" id="CHEBI:30616"/>
    </ligand>
</feature>
<dbReference type="InterPro" id="IPR036393">
    <property type="entry name" value="AceGlu_kinase-like_sf"/>
</dbReference>
<comment type="subunit">
    <text evidence="11">Homohexamer.</text>
</comment>
<dbReference type="PIRSF" id="PIRSF005650">
    <property type="entry name" value="Uridylate_kin"/>
    <property type="match status" value="1"/>
</dbReference>
<comment type="function">
    <text evidence="11">Catalyzes the reversible phosphorylation of UMP to UDP.</text>
</comment>
<sequence>MAQPAYQRVLLKLGGEIMLGQRQSGVDPEAARDVAEQIKQVYDAGVQIAIVIGGGNIFRGVSGEKNGVERATADYMGMLATVINALALQDALEKAGIPTRVQSALSMPAVAENFVRRKAIRHMEKGRIVILAAGTGVPYVTTDTGATLHALELGCEIVMKATKVDGVYDKDPLKYPDAKRFSKLSYMDAIKDPNIAVMDTAGLTMCMENKMKILVFDAFKTGNLLRAVMGDDIGTLVE</sequence>
<dbReference type="EC" id="2.7.4.22" evidence="11"/>
<feature type="binding site" evidence="11">
    <location>
        <begin position="12"/>
        <end position="15"/>
    </location>
    <ligand>
        <name>ATP</name>
        <dbReference type="ChEBI" id="CHEBI:30616"/>
    </ligand>
</feature>
<evidence type="ECO:0000256" key="3">
    <source>
        <dbReference type="ARBA" id="ARBA00007614"/>
    </source>
</evidence>
<feature type="domain" description="Aspartate/glutamate/uridylate kinase" evidence="12">
    <location>
        <begin position="8"/>
        <end position="217"/>
    </location>
</feature>
<comment type="caution">
    <text evidence="13">The sequence shown here is derived from an EMBL/GenBank/DDBJ whole genome shotgun (WGS) entry which is preliminary data.</text>
</comment>
<feature type="binding site" evidence="11">
    <location>
        <position position="168"/>
    </location>
    <ligand>
        <name>ATP</name>
        <dbReference type="ChEBI" id="CHEBI:30616"/>
    </ligand>
</feature>
<evidence type="ECO:0000256" key="2">
    <source>
        <dbReference type="ARBA" id="ARBA00004791"/>
    </source>
</evidence>
<comment type="activity regulation">
    <text evidence="11">Inhibited by UTP.</text>
</comment>
<feature type="binding site" evidence="11">
    <location>
        <position position="171"/>
    </location>
    <ligand>
        <name>ATP</name>
        <dbReference type="ChEBI" id="CHEBI:30616"/>
    </ligand>
</feature>
<gene>
    <name evidence="11" type="primary">pyrH</name>
    <name evidence="13" type="ORF">C5B42_05890</name>
</gene>
<dbReference type="FunFam" id="3.40.1160.10:FF:000001">
    <property type="entry name" value="Uridylate kinase"/>
    <property type="match status" value="1"/>
</dbReference>
<keyword evidence="5 11" id="KW-0808">Transferase</keyword>
<feature type="binding site" evidence="11">
    <location>
        <begin position="135"/>
        <end position="142"/>
    </location>
    <ligand>
        <name>UMP</name>
        <dbReference type="ChEBI" id="CHEBI:57865"/>
    </ligand>
</feature>
<accession>A0A317JN93</accession>
<keyword evidence="7 11" id="KW-0418">Kinase</keyword>
<name>A0A317JN93_9BACT</name>
<comment type="similarity">
    <text evidence="3 11">Belongs to the UMP kinase family.</text>
</comment>
<dbReference type="InterPro" id="IPR011817">
    <property type="entry name" value="Uridylate_kinase"/>
</dbReference>
<comment type="subcellular location">
    <subcellularLocation>
        <location evidence="1 11">Cytoplasm</location>
    </subcellularLocation>
</comment>
<dbReference type="CDD" id="cd04254">
    <property type="entry name" value="AAK_UMPK-PyrH-Ec"/>
    <property type="match status" value="1"/>
</dbReference>
<evidence type="ECO:0000256" key="5">
    <source>
        <dbReference type="ARBA" id="ARBA00022679"/>
    </source>
</evidence>
<dbReference type="GO" id="GO:0006225">
    <property type="term" value="P:UDP biosynthetic process"/>
    <property type="evidence" value="ECO:0007669"/>
    <property type="project" value="TreeGrafter"/>
</dbReference>
<feature type="binding site" evidence="11">
    <location>
        <position position="74"/>
    </location>
    <ligand>
        <name>UMP</name>
        <dbReference type="ChEBI" id="CHEBI:57865"/>
    </ligand>
</feature>
<dbReference type="GO" id="GO:0005524">
    <property type="term" value="F:ATP binding"/>
    <property type="evidence" value="ECO:0007669"/>
    <property type="project" value="UniProtKB-KW"/>
</dbReference>
<evidence type="ECO:0000259" key="12">
    <source>
        <dbReference type="Pfam" id="PF00696"/>
    </source>
</evidence>
<dbReference type="InterPro" id="IPR015963">
    <property type="entry name" value="Uridylate_kinase_bac"/>
</dbReference>